<evidence type="ECO:0000313" key="2">
    <source>
        <dbReference type="Proteomes" id="UP001500363"/>
    </source>
</evidence>
<keyword evidence="2" id="KW-1185">Reference proteome</keyword>
<organism evidence="1 2">
    <name type="scientific">Kribbella lupini</name>
    <dbReference type="NCBI Taxonomy" id="291602"/>
    <lineage>
        <taxon>Bacteria</taxon>
        <taxon>Bacillati</taxon>
        <taxon>Actinomycetota</taxon>
        <taxon>Actinomycetes</taxon>
        <taxon>Propionibacteriales</taxon>
        <taxon>Kribbellaceae</taxon>
        <taxon>Kribbella</taxon>
    </lineage>
</organism>
<dbReference type="EMBL" id="BAAANC010000002">
    <property type="protein sequence ID" value="GAA1528330.1"/>
    <property type="molecule type" value="Genomic_DNA"/>
</dbReference>
<comment type="caution">
    <text evidence="1">The sequence shown here is derived from an EMBL/GenBank/DDBJ whole genome shotgun (WGS) entry which is preliminary data.</text>
</comment>
<protein>
    <submittedName>
        <fullName evidence="1">Uncharacterized protein</fullName>
    </submittedName>
</protein>
<sequence length="60" mass="6181">MIVHLGDYAAIVRSDAMLGEVQVVSQLGRGRLHANSLAPVLPGRPGLSGSILDGIGSWTA</sequence>
<reference evidence="1 2" key="1">
    <citation type="journal article" date="2019" name="Int. J. Syst. Evol. Microbiol.">
        <title>The Global Catalogue of Microorganisms (GCM) 10K type strain sequencing project: providing services to taxonomists for standard genome sequencing and annotation.</title>
        <authorList>
            <consortium name="The Broad Institute Genomics Platform"/>
            <consortium name="The Broad Institute Genome Sequencing Center for Infectious Disease"/>
            <person name="Wu L."/>
            <person name="Ma J."/>
        </authorList>
    </citation>
    <scope>NUCLEOTIDE SEQUENCE [LARGE SCALE GENOMIC DNA]</scope>
    <source>
        <strain evidence="1 2">JCM 14303</strain>
    </source>
</reference>
<gene>
    <name evidence="1" type="ORF">GCM10009741_32710</name>
</gene>
<evidence type="ECO:0000313" key="1">
    <source>
        <dbReference type="EMBL" id="GAA1528330.1"/>
    </source>
</evidence>
<proteinExistence type="predicted"/>
<dbReference type="Proteomes" id="UP001500363">
    <property type="component" value="Unassembled WGS sequence"/>
</dbReference>
<accession>A0ABN2AVP3</accession>
<name>A0ABN2AVP3_9ACTN</name>